<comment type="caution">
    <text evidence="1">The sequence shown here is derived from an EMBL/GenBank/DDBJ whole genome shotgun (WGS) entry which is preliminary data.</text>
</comment>
<sequence length="113" mass="12357">MKSNSFDPVKDFSMPGIRFAFLTALIALCGTVPAFAQSAPNTSSSNPLVLTVRPSGYDADAEAQARQERLLKRMEQADYSVRSICVSCGDGWKHQTYAPFNPLQSLRSAPLED</sequence>
<keyword evidence="2" id="KW-1185">Reference proteome</keyword>
<proteinExistence type="predicted"/>
<dbReference type="Proteomes" id="UP000704176">
    <property type="component" value="Unassembled WGS sequence"/>
</dbReference>
<gene>
    <name evidence="1" type="ORF">K9B37_07155</name>
</gene>
<name>A0ABS7VLM8_9HYPH</name>
<dbReference type="RefSeq" id="WP_224312379.1">
    <property type="nucleotide sequence ID" value="NZ_JAIRBM010000004.1"/>
</dbReference>
<accession>A0ABS7VLM8</accession>
<evidence type="ECO:0000313" key="2">
    <source>
        <dbReference type="Proteomes" id="UP000704176"/>
    </source>
</evidence>
<protein>
    <submittedName>
        <fullName evidence="1">Uncharacterized protein</fullName>
    </submittedName>
</protein>
<dbReference type="EMBL" id="JAIRBM010000004">
    <property type="protein sequence ID" value="MBZ6076066.1"/>
    <property type="molecule type" value="Genomic_DNA"/>
</dbReference>
<organism evidence="1 2">
    <name type="scientific">Microvirga puerhi</name>
    <dbReference type="NCBI Taxonomy" id="2876078"/>
    <lineage>
        <taxon>Bacteria</taxon>
        <taxon>Pseudomonadati</taxon>
        <taxon>Pseudomonadota</taxon>
        <taxon>Alphaproteobacteria</taxon>
        <taxon>Hyphomicrobiales</taxon>
        <taxon>Methylobacteriaceae</taxon>
        <taxon>Microvirga</taxon>
    </lineage>
</organism>
<evidence type="ECO:0000313" key="1">
    <source>
        <dbReference type="EMBL" id="MBZ6076066.1"/>
    </source>
</evidence>
<reference evidence="1 2" key="1">
    <citation type="submission" date="2021-09" db="EMBL/GenBank/DDBJ databases">
        <title>The complete genome sequence of a new microorganism.</title>
        <authorList>
            <person name="Zi Z."/>
        </authorList>
    </citation>
    <scope>NUCLEOTIDE SEQUENCE [LARGE SCALE GENOMIC DNA]</scope>
    <source>
        <strain evidence="1 2">WGZ8</strain>
    </source>
</reference>